<proteinExistence type="predicted"/>
<evidence type="ECO:0000313" key="2">
    <source>
        <dbReference type="Proteomes" id="UP001148737"/>
    </source>
</evidence>
<dbReference type="Proteomes" id="UP001148737">
    <property type="component" value="Unassembled WGS sequence"/>
</dbReference>
<comment type="caution">
    <text evidence="1">The sequence shown here is derived from an EMBL/GenBank/DDBJ whole genome shotgun (WGS) entry which is preliminary data.</text>
</comment>
<accession>A0ACC1R0N1</accession>
<sequence length="650" mass="73035">METWWSGDGDKDVEKHARRFLQREASVASTSTILPDTADGDDYCEIIEADAEPDVLFSAEVIDLTKDDSETLIQQHRPNETQLNSVSTSNGTVVKPGNLIQTRKTFLGQLKIDFVQVTSVVLDGQGETLIRGIPYTRLCHLNGKIADRINEVCMVLHTHKHANQEPDPPILVDVKPECIVRWRKFILTNATYPVHSVDADRFARRCTSPEQRQLVTKKFGSIVCRWKISIVYSIDGRTRNKAEQESIEHLRSDDVRESKYRVLDEQNFRAWRGHRKRGGAWNSNFNSKKPLNIPVSRQPGQMYTLFDSFSGAGGVSRGAQDAGIKVRYALDKEPEDYIAEDTAEKPHEPVDILHLSPPCQVWSPAHTHDGPNDATNTEALYTCGGIIKKARPRILTLEQTFGITWAKHLEHFWALIGGMTDLGYSVRWSIVRLCTWGSPQDRKRLIIVASAPGERLPPFPAPTHSEHGLNGTSRFNTVASTIARVHAGQDLHSIHEVKSFHPPKPRWDANILGRTITTGGANAYHPSGLRDFTLRELAYLQGFPKSHRFVGTLTKIRRQIGNSFPPNTVYVLYKHLHEWLLKQDNVGDYVAEDVMVIDDDSDSSEAESVIFDEGRISPAMEDVVMGDADDDLIFVGTSPGRDYECFVDLT</sequence>
<name>A0ACC1R0N1_9HYPO</name>
<evidence type="ECO:0000313" key="1">
    <source>
        <dbReference type="EMBL" id="KAJ3496020.1"/>
    </source>
</evidence>
<protein>
    <submittedName>
        <fullName evidence="1">Uncharacterized protein</fullName>
    </submittedName>
</protein>
<dbReference type="EMBL" id="JANAKD010000227">
    <property type="protein sequence ID" value="KAJ3496020.1"/>
    <property type="molecule type" value="Genomic_DNA"/>
</dbReference>
<organism evidence="1 2">
    <name type="scientific">Lecanicillium saksenae</name>
    <dbReference type="NCBI Taxonomy" id="468837"/>
    <lineage>
        <taxon>Eukaryota</taxon>
        <taxon>Fungi</taxon>
        <taxon>Dikarya</taxon>
        <taxon>Ascomycota</taxon>
        <taxon>Pezizomycotina</taxon>
        <taxon>Sordariomycetes</taxon>
        <taxon>Hypocreomycetidae</taxon>
        <taxon>Hypocreales</taxon>
        <taxon>Cordycipitaceae</taxon>
        <taxon>Lecanicillium</taxon>
    </lineage>
</organism>
<gene>
    <name evidence="1" type="ORF">NLG97_g2968</name>
</gene>
<keyword evidence="2" id="KW-1185">Reference proteome</keyword>
<reference evidence="1" key="1">
    <citation type="submission" date="2022-07" db="EMBL/GenBank/DDBJ databases">
        <title>Genome Sequence of Lecanicillium saksenae.</title>
        <authorList>
            <person name="Buettner E."/>
        </authorList>
    </citation>
    <scope>NUCLEOTIDE SEQUENCE</scope>
    <source>
        <strain evidence="1">VT-O1</strain>
    </source>
</reference>